<evidence type="ECO:0000256" key="1">
    <source>
        <dbReference type="ARBA" id="ARBA00007461"/>
    </source>
</evidence>
<organism evidence="3 4">
    <name type="scientific">Cotesia congregata</name>
    <name type="common">Parasitoid wasp</name>
    <name type="synonym">Apanteles congregatus</name>
    <dbReference type="NCBI Taxonomy" id="51543"/>
    <lineage>
        <taxon>Eukaryota</taxon>
        <taxon>Metazoa</taxon>
        <taxon>Ecdysozoa</taxon>
        <taxon>Arthropoda</taxon>
        <taxon>Hexapoda</taxon>
        <taxon>Insecta</taxon>
        <taxon>Pterygota</taxon>
        <taxon>Neoptera</taxon>
        <taxon>Endopterygota</taxon>
        <taxon>Hymenoptera</taxon>
        <taxon>Apocrita</taxon>
        <taxon>Ichneumonoidea</taxon>
        <taxon>Braconidae</taxon>
        <taxon>Microgastrinae</taxon>
        <taxon>Cotesia</taxon>
    </lineage>
</organism>
<dbReference type="PROSITE" id="PS50249">
    <property type="entry name" value="MPN"/>
    <property type="match status" value="1"/>
</dbReference>
<dbReference type="EMBL" id="CAJNRD030001120">
    <property type="protein sequence ID" value="CAG5093432.1"/>
    <property type="molecule type" value="Genomic_DNA"/>
</dbReference>
<dbReference type="CDD" id="cd08060">
    <property type="entry name" value="MPN_UPF0172"/>
    <property type="match status" value="1"/>
</dbReference>
<dbReference type="Proteomes" id="UP000786811">
    <property type="component" value="Unassembled WGS sequence"/>
</dbReference>
<evidence type="ECO:0000313" key="4">
    <source>
        <dbReference type="Proteomes" id="UP000786811"/>
    </source>
</evidence>
<dbReference type="AlphaFoldDB" id="A0A8J2MLU8"/>
<gene>
    <name evidence="3" type="ORF">HICCMSTLAB_LOCUS6822</name>
</gene>
<reference evidence="3" key="1">
    <citation type="submission" date="2021-04" db="EMBL/GenBank/DDBJ databases">
        <authorList>
            <person name="Chebbi M.A.C M."/>
        </authorList>
    </citation>
    <scope>NUCLEOTIDE SEQUENCE</scope>
</reference>
<dbReference type="OrthoDB" id="194468at2759"/>
<sequence length="211" mass="23877">MSKVTFSPRACSKIILHATKYPHCAINGLLLAKQKNKNDMKLTDIYIQDAIPLFHQCLHVSPMAEIALTLVDQFAEQNEMVIAGYYLANELVNDMSTDKPAHKIADKIAENFNNALLVVVDNKEMTCNMNSIPLKISQHSDGKWKVKDKADVSYEGGDAAVETISTLMKENKYNILFDFDNHLDNITLDWRNNNLNKIINKTMSYNNEIPS</sequence>
<accession>A0A8J2MLU8</accession>
<name>A0A8J2MLU8_COTCN</name>
<feature type="domain" description="MPN" evidence="2">
    <location>
        <begin position="4"/>
        <end position="140"/>
    </location>
</feature>
<dbReference type="InterPro" id="IPR037518">
    <property type="entry name" value="MPN"/>
</dbReference>
<dbReference type="PANTHER" id="PTHR12941">
    <property type="entry name" value="ER MEMBRANE PROTEIN COMPLEX"/>
    <property type="match status" value="1"/>
</dbReference>
<dbReference type="Pfam" id="PF03665">
    <property type="entry name" value="UPF0172"/>
    <property type="match status" value="1"/>
</dbReference>
<evidence type="ECO:0000259" key="2">
    <source>
        <dbReference type="PROSITE" id="PS50249"/>
    </source>
</evidence>
<comment type="similarity">
    <text evidence="1">Belongs to the EMC8/EMC9 family.</text>
</comment>
<dbReference type="GO" id="GO:0072546">
    <property type="term" value="C:EMC complex"/>
    <property type="evidence" value="ECO:0007669"/>
    <property type="project" value="InterPro"/>
</dbReference>
<dbReference type="PANTHER" id="PTHR12941:SF10">
    <property type="entry name" value="ER MEMBRANE PROTEIN COMPLEX SUBUNIT 8_9 HOMOLOG"/>
    <property type="match status" value="1"/>
</dbReference>
<evidence type="ECO:0000313" key="3">
    <source>
        <dbReference type="EMBL" id="CAG5093432.1"/>
    </source>
</evidence>
<protein>
    <submittedName>
        <fullName evidence="3">Similar to EMC8-9: ER membrane protein complex subunit 8/9 homolog (Drosophila melanogaster)</fullName>
    </submittedName>
</protein>
<dbReference type="InterPro" id="IPR005366">
    <property type="entry name" value="EMC8/9"/>
</dbReference>
<comment type="caution">
    <text evidence="3">The sequence shown here is derived from an EMBL/GenBank/DDBJ whole genome shotgun (WGS) entry which is preliminary data.</text>
</comment>
<keyword evidence="4" id="KW-1185">Reference proteome</keyword>
<proteinExistence type="inferred from homology"/>